<organism evidence="4 5">
    <name type="scientific">Teichococcus aestuarii</name>
    <dbReference type="NCBI Taxonomy" id="568898"/>
    <lineage>
        <taxon>Bacteria</taxon>
        <taxon>Pseudomonadati</taxon>
        <taxon>Pseudomonadota</taxon>
        <taxon>Alphaproteobacteria</taxon>
        <taxon>Acetobacterales</taxon>
        <taxon>Roseomonadaceae</taxon>
        <taxon>Roseomonas</taxon>
    </lineage>
</organism>
<proteinExistence type="inferred from homology"/>
<feature type="compositionally biased region" description="Gly residues" evidence="2">
    <location>
        <begin position="48"/>
        <end position="57"/>
    </location>
</feature>
<evidence type="ECO:0000313" key="5">
    <source>
        <dbReference type="Proteomes" id="UP000245048"/>
    </source>
</evidence>
<dbReference type="InterPro" id="IPR012132">
    <property type="entry name" value="GMC_OxRdtase"/>
</dbReference>
<dbReference type="GO" id="GO:0050660">
    <property type="term" value="F:flavin adenine dinucleotide binding"/>
    <property type="evidence" value="ECO:0007669"/>
    <property type="project" value="InterPro"/>
</dbReference>
<dbReference type="PANTHER" id="PTHR11552:SF147">
    <property type="entry name" value="CHOLINE DEHYDROGENASE, MITOCHONDRIAL"/>
    <property type="match status" value="1"/>
</dbReference>
<dbReference type="Gene3D" id="3.30.410.40">
    <property type="match status" value="1"/>
</dbReference>
<dbReference type="AlphaFoldDB" id="A0A2U1UY57"/>
<evidence type="ECO:0000313" key="4">
    <source>
        <dbReference type="EMBL" id="PWC26541.1"/>
    </source>
</evidence>
<reference evidence="5" key="1">
    <citation type="submission" date="2017-10" db="EMBL/GenBank/DDBJ databases">
        <authorList>
            <person name="Toshchakov S.V."/>
            <person name="Goeva M.A."/>
        </authorList>
    </citation>
    <scope>NUCLEOTIDE SEQUENCE [LARGE SCALE GENOMIC DNA]</scope>
    <source>
        <strain evidence="5">JR1/69-1-13</strain>
    </source>
</reference>
<dbReference type="PANTHER" id="PTHR11552">
    <property type="entry name" value="GLUCOSE-METHANOL-CHOLINE GMC OXIDOREDUCTASE"/>
    <property type="match status" value="1"/>
</dbReference>
<comment type="similarity">
    <text evidence="1">Belongs to the GMC oxidoreductase family.</text>
</comment>
<name>A0A2U1UY57_9PROT</name>
<protein>
    <recommendedName>
        <fullName evidence="3">Glucose-methanol-choline oxidoreductase C-terminal domain-containing protein</fullName>
    </recommendedName>
</protein>
<dbReference type="GO" id="GO:0016614">
    <property type="term" value="F:oxidoreductase activity, acting on CH-OH group of donors"/>
    <property type="evidence" value="ECO:0007669"/>
    <property type="project" value="InterPro"/>
</dbReference>
<dbReference type="Proteomes" id="UP000245048">
    <property type="component" value="Unassembled WGS sequence"/>
</dbReference>
<dbReference type="Gene3D" id="3.50.50.60">
    <property type="entry name" value="FAD/NAD(P)-binding domain"/>
    <property type="match status" value="1"/>
</dbReference>
<comment type="caution">
    <text evidence="4">The sequence shown here is derived from an EMBL/GenBank/DDBJ whole genome shotgun (WGS) entry which is preliminary data.</text>
</comment>
<gene>
    <name evidence="4" type="ORF">CR165_22745</name>
</gene>
<dbReference type="EMBL" id="PDOA01000033">
    <property type="protein sequence ID" value="PWC26541.1"/>
    <property type="molecule type" value="Genomic_DNA"/>
</dbReference>
<dbReference type="Pfam" id="PF05199">
    <property type="entry name" value="GMC_oxred_C"/>
    <property type="match status" value="1"/>
</dbReference>
<feature type="domain" description="Glucose-methanol-choline oxidoreductase C-terminal" evidence="3">
    <location>
        <begin position="59"/>
        <end position="132"/>
    </location>
</feature>
<dbReference type="OrthoDB" id="9785276at2"/>
<evidence type="ECO:0000256" key="2">
    <source>
        <dbReference type="SAM" id="MobiDB-lite"/>
    </source>
</evidence>
<evidence type="ECO:0000259" key="3">
    <source>
        <dbReference type="Pfam" id="PF05199"/>
    </source>
</evidence>
<sequence>MRRRGRARPARALASAETRELQCPEEPQPGWSSAAGQDHHVHIATTGHGHGPRGGPGVEALSNAGLEDWLLSGYGDAQHAIGPCRMGATDDPRMMVDTECRVLGCTGPCLADASIMPEVPSASTRPTRVAIAERMAGRPGAAA</sequence>
<feature type="region of interest" description="Disordered" evidence="2">
    <location>
        <begin position="1"/>
        <end position="60"/>
    </location>
</feature>
<dbReference type="InterPro" id="IPR007867">
    <property type="entry name" value="GMC_OxRtase_C"/>
</dbReference>
<dbReference type="SUPFAM" id="SSF51905">
    <property type="entry name" value="FAD/NAD(P)-binding domain"/>
    <property type="match status" value="1"/>
</dbReference>
<dbReference type="InterPro" id="IPR036188">
    <property type="entry name" value="FAD/NAD-bd_sf"/>
</dbReference>
<evidence type="ECO:0000256" key="1">
    <source>
        <dbReference type="ARBA" id="ARBA00010790"/>
    </source>
</evidence>
<accession>A0A2U1UY57</accession>
<keyword evidence="5" id="KW-1185">Reference proteome</keyword>